<dbReference type="InterPro" id="IPR050109">
    <property type="entry name" value="HTH-type_TetR-like_transc_reg"/>
</dbReference>
<dbReference type="PANTHER" id="PTHR30055">
    <property type="entry name" value="HTH-TYPE TRANSCRIPTIONAL REGULATOR RUTR"/>
    <property type="match status" value="1"/>
</dbReference>
<evidence type="ECO:0000259" key="5">
    <source>
        <dbReference type="PROSITE" id="PS50977"/>
    </source>
</evidence>
<evidence type="ECO:0000256" key="1">
    <source>
        <dbReference type="ARBA" id="ARBA00023015"/>
    </source>
</evidence>
<evidence type="ECO:0000256" key="3">
    <source>
        <dbReference type="ARBA" id="ARBA00023163"/>
    </source>
</evidence>
<feature type="DNA-binding region" description="H-T-H motif" evidence="4">
    <location>
        <begin position="32"/>
        <end position="51"/>
    </location>
</feature>
<keyword evidence="2 4" id="KW-0238">DNA-binding</keyword>
<organism evidence="6 7">
    <name type="scientific">Paenibacillus spongiae</name>
    <dbReference type="NCBI Taxonomy" id="2909671"/>
    <lineage>
        <taxon>Bacteria</taxon>
        <taxon>Bacillati</taxon>
        <taxon>Bacillota</taxon>
        <taxon>Bacilli</taxon>
        <taxon>Bacillales</taxon>
        <taxon>Paenibacillaceae</taxon>
        <taxon>Paenibacillus</taxon>
    </lineage>
</organism>
<dbReference type="Pfam" id="PF21351">
    <property type="entry name" value="TetR_C_41"/>
    <property type="match status" value="1"/>
</dbReference>
<keyword evidence="3" id="KW-0804">Transcription</keyword>
<dbReference type="InterPro" id="IPR001647">
    <property type="entry name" value="HTH_TetR"/>
</dbReference>
<protein>
    <submittedName>
        <fullName evidence="6">TetR/AcrR family transcriptional regulator</fullName>
    </submittedName>
</protein>
<keyword evidence="1" id="KW-0805">Transcription regulation</keyword>
<sequence>MRRNKEETNETIQKLIEVARAHFTKLGFADSALEEIAKEAEVTRGALYHHFKNKKGLFLAVLESVQKEIAERVEAEAAKSDDLWEQLLGGCLAFVAAAVEPHCKRIMLVDGPAVLGWEVWRVMDENNSMRLLRGQLEIMEREGSLKSVSIEAMTHCLSGALNESALWIAQMPDYEHALEQTTIIISSMLDGFKRT</sequence>
<dbReference type="RefSeq" id="WP_258389127.1">
    <property type="nucleotide sequence ID" value="NZ_CP091430.1"/>
</dbReference>
<feature type="domain" description="HTH tetR-type" evidence="5">
    <location>
        <begin position="9"/>
        <end position="69"/>
    </location>
</feature>
<dbReference type="InterPro" id="IPR009057">
    <property type="entry name" value="Homeodomain-like_sf"/>
</dbReference>
<dbReference type="SUPFAM" id="SSF46689">
    <property type="entry name" value="Homeodomain-like"/>
    <property type="match status" value="1"/>
</dbReference>
<dbReference type="PANTHER" id="PTHR30055:SF234">
    <property type="entry name" value="HTH-TYPE TRANSCRIPTIONAL REGULATOR BETI"/>
    <property type="match status" value="1"/>
</dbReference>
<dbReference type="Pfam" id="PF00440">
    <property type="entry name" value="TetR_N"/>
    <property type="match status" value="1"/>
</dbReference>
<evidence type="ECO:0000313" key="7">
    <source>
        <dbReference type="Proteomes" id="UP001057877"/>
    </source>
</evidence>
<evidence type="ECO:0000256" key="2">
    <source>
        <dbReference type="ARBA" id="ARBA00023125"/>
    </source>
</evidence>
<dbReference type="PROSITE" id="PS50977">
    <property type="entry name" value="HTH_TETR_2"/>
    <property type="match status" value="1"/>
</dbReference>
<evidence type="ECO:0000313" key="6">
    <source>
        <dbReference type="EMBL" id="UVI33074.1"/>
    </source>
</evidence>
<keyword evidence="7" id="KW-1185">Reference proteome</keyword>
<name>A0ABY5SHD9_9BACL</name>
<accession>A0ABY5SHD9</accession>
<reference evidence="6" key="1">
    <citation type="submission" date="2022-01" db="EMBL/GenBank/DDBJ databases">
        <title>Paenibacillus spongiae sp. nov., isolated from marine sponge.</title>
        <authorList>
            <person name="Li Z."/>
            <person name="Zhang M."/>
        </authorList>
    </citation>
    <scope>NUCLEOTIDE SEQUENCE</scope>
    <source>
        <strain evidence="6">PHS-Z3</strain>
    </source>
</reference>
<dbReference type="Gene3D" id="1.10.357.10">
    <property type="entry name" value="Tetracycline Repressor, domain 2"/>
    <property type="match status" value="1"/>
</dbReference>
<dbReference type="PRINTS" id="PR00455">
    <property type="entry name" value="HTHTETR"/>
</dbReference>
<gene>
    <name evidence="6" type="ORF">L1F29_15075</name>
</gene>
<dbReference type="InterPro" id="IPR049484">
    <property type="entry name" value="Rv0078-like_C"/>
</dbReference>
<dbReference type="Proteomes" id="UP001057877">
    <property type="component" value="Chromosome"/>
</dbReference>
<proteinExistence type="predicted"/>
<evidence type="ECO:0000256" key="4">
    <source>
        <dbReference type="PROSITE-ProRule" id="PRU00335"/>
    </source>
</evidence>
<dbReference type="EMBL" id="CP091430">
    <property type="protein sequence ID" value="UVI33074.1"/>
    <property type="molecule type" value="Genomic_DNA"/>
</dbReference>